<reference evidence="1" key="1">
    <citation type="submission" date="2016-07" db="EMBL/GenBank/DDBJ databases">
        <authorList>
            <person name="Bretaudeau A."/>
        </authorList>
    </citation>
    <scope>NUCLEOTIDE SEQUENCE</scope>
    <source>
        <strain evidence="1">Rice</strain>
        <tissue evidence="1">Whole body</tissue>
    </source>
</reference>
<accession>A0A2H1V061</accession>
<name>A0A2H1V061_SPOFR</name>
<organism evidence="1">
    <name type="scientific">Spodoptera frugiperda</name>
    <name type="common">Fall armyworm</name>
    <dbReference type="NCBI Taxonomy" id="7108"/>
    <lineage>
        <taxon>Eukaryota</taxon>
        <taxon>Metazoa</taxon>
        <taxon>Ecdysozoa</taxon>
        <taxon>Arthropoda</taxon>
        <taxon>Hexapoda</taxon>
        <taxon>Insecta</taxon>
        <taxon>Pterygota</taxon>
        <taxon>Neoptera</taxon>
        <taxon>Endopterygota</taxon>
        <taxon>Lepidoptera</taxon>
        <taxon>Glossata</taxon>
        <taxon>Ditrysia</taxon>
        <taxon>Noctuoidea</taxon>
        <taxon>Noctuidae</taxon>
        <taxon>Amphipyrinae</taxon>
        <taxon>Spodoptera</taxon>
    </lineage>
</organism>
<evidence type="ECO:0000313" key="1">
    <source>
        <dbReference type="EMBL" id="SOQ34166.1"/>
    </source>
</evidence>
<dbReference type="AlphaFoldDB" id="A0A2H1V061"/>
<proteinExistence type="predicted"/>
<protein>
    <submittedName>
        <fullName evidence="1">SFRICE_008511</fullName>
    </submittedName>
</protein>
<gene>
    <name evidence="1" type="ORF">SFRICE_008511</name>
</gene>
<sequence length="125" mass="14424">MYVKCRRAMLARTGGSTRACGARLKEPSDHHRWGPVGLMPDPELRTTKRVYRGSVWQSHASVRMDRLDRSDTTVEQKTDMKQRSRCVSLCERGYRSPNFPFPIFPIPDSPITLKFLTHKRPATHL</sequence>
<dbReference type="EMBL" id="ODYU01000051">
    <property type="protein sequence ID" value="SOQ34166.1"/>
    <property type="molecule type" value="Genomic_DNA"/>
</dbReference>